<keyword evidence="2" id="KW-0472">Membrane</keyword>
<proteinExistence type="predicted"/>
<protein>
    <submittedName>
        <fullName evidence="3">Uncharacterized protein</fullName>
    </submittedName>
</protein>
<evidence type="ECO:0000313" key="3">
    <source>
        <dbReference type="EMBL" id="SAK50539.1"/>
    </source>
</evidence>
<dbReference type="Proteomes" id="UP000054911">
    <property type="component" value="Unassembled WGS sequence"/>
</dbReference>
<gene>
    <name evidence="3" type="ORF">AWB80_01466</name>
</gene>
<name>A0A157ZYI5_9BURK</name>
<evidence type="ECO:0000256" key="1">
    <source>
        <dbReference type="SAM" id="MobiDB-lite"/>
    </source>
</evidence>
<comment type="caution">
    <text evidence="3">The sequence shown here is derived from an EMBL/GenBank/DDBJ whole genome shotgun (WGS) entry which is preliminary data.</text>
</comment>
<sequence>MVTSGRLAPARGSNFQNSEHHNDMSNHERFNVVYDGPALAEHRMDVRDLAPSLVAIADLFTAANKELNGDSADVRVEVKGSFKAGSFELDLIFVQQLLAQIRDIFAGSSASAISNAYTILTILGLIGGGGVVGLQRKLRGRRPHRIDQIGEVSHVWITETESVEVEAGVVRLWRNTVVRSSLSKTLSPLEREGISNFGIVRGEQVELIIEDHELASFATINNDSGEVVSDSVARKVVLVESVVFKDGNKWRVHDGQYPFFAAIDDEAFLANVNDGERFGKGDVLVVDLRQMQTIEAGTLKTEYRIVKVHEHRAPLQQTLL</sequence>
<accession>A0A157ZYI5</accession>
<reference evidence="3" key="1">
    <citation type="submission" date="2016-01" db="EMBL/GenBank/DDBJ databases">
        <authorList>
            <person name="Peeters C."/>
        </authorList>
    </citation>
    <scope>NUCLEOTIDE SEQUENCE [LARGE SCALE GENOMIC DNA]</scope>
    <source>
        <strain evidence="3">LMG 29323</strain>
    </source>
</reference>
<keyword evidence="2" id="KW-1133">Transmembrane helix</keyword>
<evidence type="ECO:0000313" key="4">
    <source>
        <dbReference type="Proteomes" id="UP000054911"/>
    </source>
</evidence>
<feature type="transmembrane region" description="Helical" evidence="2">
    <location>
        <begin position="116"/>
        <end position="134"/>
    </location>
</feature>
<organism evidence="3 4">
    <name type="scientific">Caballeronia pedi</name>
    <dbReference type="NCBI Taxonomy" id="1777141"/>
    <lineage>
        <taxon>Bacteria</taxon>
        <taxon>Pseudomonadati</taxon>
        <taxon>Pseudomonadota</taxon>
        <taxon>Betaproteobacteria</taxon>
        <taxon>Burkholderiales</taxon>
        <taxon>Burkholderiaceae</taxon>
        <taxon>Caballeronia</taxon>
    </lineage>
</organism>
<feature type="region of interest" description="Disordered" evidence="1">
    <location>
        <begin position="1"/>
        <end position="23"/>
    </location>
</feature>
<keyword evidence="4" id="KW-1185">Reference proteome</keyword>
<keyword evidence="2" id="KW-0812">Transmembrane</keyword>
<dbReference type="EMBL" id="FCOE02000004">
    <property type="protein sequence ID" value="SAK50539.1"/>
    <property type="molecule type" value="Genomic_DNA"/>
</dbReference>
<dbReference type="STRING" id="1777141.AWB80_01466"/>
<dbReference type="AlphaFoldDB" id="A0A157ZYI5"/>
<evidence type="ECO:0000256" key="2">
    <source>
        <dbReference type="SAM" id="Phobius"/>
    </source>
</evidence>